<reference evidence="2 3" key="1">
    <citation type="submission" date="2020-08" db="EMBL/GenBank/DDBJ databases">
        <title>A Genomic Blueprint of the Chicken Gut Microbiome.</title>
        <authorList>
            <person name="Gilroy R."/>
            <person name="Ravi A."/>
            <person name="Getino M."/>
            <person name="Pursley I."/>
            <person name="Horton D.L."/>
            <person name="Alikhan N.-F."/>
            <person name="Baker D."/>
            <person name="Gharbi K."/>
            <person name="Hall N."/>
            <person name="Watson M."/>
            <person name="Adriaenssens E.M."/>
            <person name="Foster-Nyarko E."/>
            <person name="Jarju S."/>
            <person name="Secka A."/>
            <person name="Antonio M."/>
            <person name="Oren A."/>
            <person name="Chaudhuri R."/>
            <person name="La Ragione R.M."/>
            <person name="Hildebrand F."/>
            <person name="Pallen M.J."/>
        </authorList>
    </citation>
    <scope>NUCLEOTIDE SEQUENCE [LARGE SCALE GENOMIC DNA]</scope>
    <source>
        <strain evidence="2 3">Sa3CUN2</strain>
    </source>
</reference>
<keyword evidence="1" id="KW-0472">Membrane</keyword>
<dbReference type="RefSeq" id="WP_191683555.1">
    <property type="nucleotide sequence ID" value="NZ_JACSQW010000001.1"/>
</dbReference>
<sequence length="128" mass="14943">MSRINRWLRYFVTGVGYGAITYLVVTTFLYVGMVPTKKEVISVFIVSGLIGLLTIIFESDLAMLPSLVLHLFGTFLLFLLMVWINHWTITWLTFIIFLVVYLIIWLICIIEQRKSINKINSQLKKLKR</sequence>
<comment type="caution">
    <text evidence="2">The sequence shown here is derived from an EMBL/GenBank/DDBJ whole genome shotgun (WGS) entry which is preliminary data.</text>
</comment>
<dbReference type="Pfam" id="PF11457">
    <property type="entry name" value="DUF3021"/>
    <property type="match status" value="1"/>
</dbReference>
<keyword evidence="1" id="KW-0812">Transmembrane</keyword>
<accession>A0ABR8PA11</accession>
<feature type="transmembrane region" description="Helical" evidence="1">
    <location>
        <begin position="40"/>
        <end position="57"/>
    </location>
</feature>
<evidence type="ECO:0000313" key="2">
    <source>
        <dbReference type="EMBL" id="MBD7894140.1"/>
    </source>
</evidence>
<dbReference type="Proteomes" id="UP000616837">
    <property type="component" value="Unassembled WGS sequence"/>
</dbReference>
<gene>
    <name evidence="2" type="ORF">H9564_00020</name>
</gene>
<dbReference type="InterPro" id="IPR021560">
    <property type="entry name" value="DUF3021"/>
</dbReference>
<evidence type="ECO:0000256" key="1">
    <source>
        <dbReference type="SAM" id="Phobius"/>
    </source>
</evidence>
<feature type="transmembrane region" description="Helical" evidence="1">
    <location>
        <begin position="7"/>
        <end position="34"/>
    </location>
</feature>
<organism evidence="2 3">
    <name type="scientific">Limosilactobacillus avistercoris</name>
    <dbReference type="NCBI Taxonomy" id="2762243"/>
    <lineage>
        <taxon>Bacteria</taxon>
        <taxon>Bacillati</taxon>
        <taxon>Bacillota</taxon>
        <taxon>Bacilli</taxon>
        <taxon>Lactobacillales</taxon>
        <taxon>Lactobacillaceae</taxon>
        <taxon>Limosilactobacillus</taxon>
    </lineage>
</organism>
<feature type="transmembrane region" description="Helical" evidence="1">
    <location>
        <begin position="90"/>
        <end position="110"/>
    </location>
</feature>
<evidence type="ECO:0000313" key="3">
    <source>
        <dbReference type="Proteomes" id="UP000616837"/>
    </source>
</evidence>
<protein>
    <submittedName>
        <fullName evidence="2">DUF3021 family protein</fullName>
    </submittedName>
</protein>
<feature type="transmembrane region" description="Helical" evidence="1">
    <location>
        <begin position="64"/>
        <end position="84"/>
    </location>
</feature>
<dbReference type="EMBL" id="JACSQW010000001">
    <property type="protein sequence ID" value="MBD7894140.1"/>
    <property type="molecule type" value="Genomic_DNA"/>
</dbReference>
<proteinExistence type="predicted"/>
<keyword evidence="1" id="KW-1133">Transmembrane helix</keyword>
<keyword evidence="3" id="KW-1185">Reference proteome</keyword>
<name>A0ABR8PA11_9LACO</name>